<dbReference type="Proteomes" id="UP001151760">
    <property type="component" value="Unassembled WGS sequence"/>
</dbReference>
<evidence type="ECO:0000313" key="1">
    <source>
        <dbReference type="EMBL" id="GJS84945.1"/>
    </source>
</evidence>
<keyword evidence="2" id="KW-1185">Reference proteome</keyword>
<reference evidence="1" key="2">
    <citation type="submission" date="2022-01" db="EMBL/GenBank/DDBJ databases">
        <authorList>
            <person name="Yamashiro T."/>
            <person name="Shiraishi A."/>
            <person name="Satake H."/>
            <person name="Nakayama K."/>
        </authorList>
    </citation>
    <scope>NUCLEOTIDE SEQUENCE</scope>
</reference>
<organism evidence="1 2">
    <name type="scientific">Tanacetum coccineum</name>
    <dbReference type="NCBI Taxonomy" id="301880"/>
    <lineage>
        <taxon>Eukaryota</taxon>
        <taxon>Viridiplantae</taxon>
        <taxon>Streptophyta</taxon>
        <taxon>Embryophyta</taxon>
        <taxon>Tracheophyta</taxon>
        <taxon>Spermatophyta</taxon>
        <taxon>Magnoliopsida</taxon>
        <taxon>eudicotyledons</taxon>
        <taxon>Gunneridae</taxon>
        <taxon>Pentapetalae</taxon>
        <taxon>asterids</taxon>
        <taxon>campanulids</taxon>
        <taxon>Asterales</taxon>
        <taxon>Asteraceae</taxon>
        <taxon>Asteroideae</taxon>
        <taxon>Anthemideae</taxon>
        <taxon>Anthemidinae</taxon>
        <taxon>Tanacetum</taxon>
    </lineage>
</organism>
<sequence>MEKETATRNRKCWRSGFRMKMNEEIDSLSFRQTLRIIVRRVTIQAAFRAHEIRRIPPTPQDEMRAGMSRATSIKQSGRVFLNSYGS</sequence>
<protein>
    <submittedName>
        <fullName evidence="1">Uncharacterized protein</fullName>
    </submittedName>
</protein>
<gene>
    <name evidence="1" type="ORF">Tco_0751486</name>
</gene>
<dbReference type="EMBL" id="BQNB010011013">
    <property type="protein sequence ID" value="GJS84945.1"/>
    <property type="molecule type" value="Genomic_DNA"/>
</dbReference>
<evidence type="ECO:0000313" key="2">
    <source>
        <dbReference type="Proteomes" id="UP001151760"/>
    </source>
</evidence>
<name>A0ABQ4Z4C4_9ASTR</name>
<proteinExistence type="predicted"/>
<reference evidence="1" key="1">
    <citation type="journal article" date="2022" name="Int. J. Mol. Sci.">
        <title>Draft Genome of Tanacetum Coccineum: Genomic Comparison of Closely Related Tanacetum-Family Plants.</title>
        <authorList>
            <person name="Yamashiro T."/>
            <person name="Shiraishi A."/>
            <person name="Nakayama K."/>
            <person name="Satake H."/>
        </authorList>
    </citation>
    <scope>NUCLEOTIDE SEQUENCE</scope>
</reference>
<accession>A0ABQ4Z4C4</accession>
<comment type="caution">
    <text evidence="1">The sequence shown here is derived from an EMBL/GenBank/DDBJ whole genome shotgun (WGS) entry which is preliminary data.</text>
</comment>